<dbReference type="EMBL" id="RHHU01000007">
    <property type="protein sequence ID" value="RNB85332.1"/>
    <property type="molecule type" value="Genomic_DNA"/>
</dbReference>
<name>A0A3M8DBC2_9BACL</name>
<dbReference type="Gene3D" id="3.30.1330.40">
    <property type="entry name" value="RutC-like"/>
    <property type="match status" value="1"/>
</dbReference>
<dbReference type="InterPro" id="IPR013813">
    <property type="entry name" value="Endoribo_LPSP/chorism_mut-like"/>
</dbReference>
<feature type="domain" description="Endoribonuclease L-PSP/chorismate mutase-like" evidence="1">
    <location>
        <begin position="10"/>
        <end position="148"/>
    </location>
</feature>
<dbReference type="PANTHER" id="PTHR43760:SF1">
    <property type="entry name" value="ENDORIBONUCLEASE L-PSP_CHORISMATE MUTASE-LIKE DOMAIN-CONTAINING PROTEIN"/>
    <property type="match status" value="1"/>
</dbReference>
<dbReference type="AlphaFoldDB" id="A0A3M8DBC2"/>
<sequence>MNNAELTPEQKLQELGLILPAPRQAVGNYVGCVRVGNLIFTAGQGTDEYRGRLGEDVSIDVGYLAAKQCMLNLLAVVKQEIGELSRVKRIVKILGFVNSTLAFTDQPKVMNGASDLLVQVFGDRGRHGRSAVGMAQLPLNNAVEVEMILEIEE</sequence>
<dbReference type="Pfam" id="PF14588">
    <property type="entry name" value="YjgF_endoribonc"/>
    <property type="match status" value="1"/>
</dbReference>
<dbReference type="CDD" id="cd02199">
    <property type="entry name" value="YjgF_YER057c_UK114_like_1"/>
    <property type="match status" value="1"/>
</dbReference>
<proteinExistence type="predicted"/>
<reference evidence="2 3" key="1">
    <citation type="submission" date="2018-10" db="EMBL/GenBank/DDBJ databases">
        <title>Phylogenomics of Brevibacillus.</title>
        <authorList>
            <person name="Dunlap C."/>
        </authorList>
    </citation>
    <scope>NUCLEOTIDE SEQUENCE [LARGE SCALE GENOMIC DNA]</scope>
    <source>
        <strain evidence="2 3">JCM 15774</strain>
    </source>
</reference>
<evidence type="ECO:0000313" key="3">
    <source>
        <dbReference type="Proteomes" id="UP000269573"/>
    </source>
</evidence>
<dbReference type="RefSeq" id="WP_122923997.1">
    <property type="nucleotide sequence ID" value="NZ_RHHU01000007.1"/>
</dbReference>
<comment type="caution">
    <text evidence="2">The sequence shown here is derived from an EMBL/GenBank/DDBJ whole genome shotgun (WGS) entry which is preliminary data.</text>
</comment>
<accession>A0A3M8DBC2</accession>
<evidence type="ECO:0000313" key="2">
    <source>
        <dbReference type="EMBL" id="RNB85332.1"/>
    </source>
</evidence>
<dbReference type="SUPFAM" id="SSF55298">
    <property type="entry name" value="YjgF-like"/>
    <property type="match status" value="1"/>
</dbReference>
<dbReference type="InterPro" id="IPR035959">
    <property type="entry name" value="RutC-like_sf"/>
</dbReference>
<evidence type="ECO:0000259" key="1">
    <source>
        <dbReference type="Pfam" id="PF14588"/>
    </source>
</evidence>
<protein>
    <submittedName>
        <fullName evidence="2">RidA family protein</fullName>
    </submittedName>
</protein>
<gene>
    <name evidence="2" type="ORF">EDM59_13095</name>
</gene>
<dbReference type="Proteomes" id="UP000269573">
    <property type="component" value="Unassembled WGS sequence"/>
</dbReference>
<organism evidence="2 3">
    <name type="scientific">Brevibacillus nitrificans</name>
    <dbReference type="NCBI Taxonomy" id="651560"/>
    <lineage>
        <taxon>Bacteria</taxon>
        <taxon>Bacillati</taxon>
        <taxon>Bacillota</taxon>
        <taxon>Bacilli</taxon>
        <taxon>Bacillales</taxon>
        <taxon>Paenibacillaceae</taxon>
        <taxon>Brevibacillus</taxon>
    </lineage>
</organism>
<keyword evidence="3" id="KW-1185">Reference proteome</keyword>
<dbReference type="PANTHER" id="PTHR43760">
    <property type="entry name" value="ENDORIBONUCLEASE-RELATED"/>
    <property type="match status" value="1"/>
</dbReference>